<gene>
    <name evidence="3" type="ORF">C2G38_2196918</name>
</gene>
<dbReference type="AlphaFoldDB" id="A0A397V1H9"/>
<reference evidence="3 4" key="1">
    <citation type="submission" date="2018-06" db="EMBL/GenBank/DDBJ databases">
        <title>Comparative genomics reveals the genomic features of Rhizophagus irregularis, R. cerebriforme, R. diaphanum and Gigaspora rosea, and their symbiotic lifestyle signature.</title>
        <authorList>
            <person name="Morin E."/>
            <person name="San Clemente H."/>
            <person name="Chen E.C.H."/>
            <person name="De La Providencia I."/>
            <person name="Hainaut M."/>
            <person name="Kuo A."/>
            <person name="Kohler A."/>
            <person name="Murat C."/>
            <person name="Tang N."/>
            <person name="Roy S."/>
            <person name="Loubradou J."/>
            <person name="Henrissat B."/>
            <person name="Grigoriev I.V."/>
            <person name="Corradi N."/>
            <person name="Roux C."/>
            <person name="Martin F.M."/>
        </authorList>
    </citation>
    <scope>NUCLEOTIDE SEQUENCE [LARGE SCALE GENOMIC DNA]</scope>
    <source>
        <strain evidence="3 4">DAOM 194757</strain>
    </source>
</reference>
<dbReference type="InterPro" id="IPR027417">
    <property type="entry name" value="P-loop_NTPase"/>
</dbReference>
<accession>A0A397V1H9</accession>
<dbReference type="OrthoDB" id="2439965at2759"/>
<dbReference type="Proteomes" id="UP000266673">
    <property type="component" value="Unassembled WGS sequence"/>
</dbReference>
<proteinExistence type="predicted"/>
<feature type="compositionally biased region" description="Polar residues" evidence="2">
    <location>
        <begin position="481"/>
        <end position="493"/>
    </location>
</feature>
<feature type="coiled-coil region" evidence="1">
    <location>
        <begin position="620"/>
        <end position="675"/>
    </location>
</feature>
<name>A0A397V1H9_9GLOM</name>
<evidence type="ECO:0000313" key="4">
    <source>
        <dbReference type="Proteomes" id="UP000266673"/>
    </source>
</evidence>
<dbReference type="Gene3D" id="3.40.1310.20">
    <property type="match status" value="1"/>
</dbReference>
<keyword evidence="4" id="KW-1185">Reference proteome</keyword>
<dbReference type="Gene3D" id="3.40.50.300">
    <property type="entry name" value="P-loop containing nucleotide triphosphate hydrolases"/>
    <property type="match status" value="1"/>
</dbReference>
<sequence>MPITSKSKFRKFNFILYERLDTIHEHITQIFNTKSCPFLQLQFQFEDNKKSAEPGKYHMQGFVRLRYGKQLLLGHYDSLTKKGSGIKGYFEANLHIEFANGTDEECLAYTGKVYNRYDNPEHNLNPKKGQKCKCDFREKCIRTFARISEDPKVAGPFDFSYDESKFEKGPKENELKTTDFETNKFKQVDDNNAYDEAIDKLKQGQGKNLNEVLIKFASRCKKWSHSAQEMTILAEAFKTEDMNPLKDISRYWEPCIIYIYGDKGTGKSDFCTDLFPGIYEKDDIKQFEEYNNESFNYNNDIAILLNDFYGNNLSWTNLLRLTDRKHCRIDVKYSKTHIVAMYICITANGPIDNLYTKLRGYNSSIDIEAFKRRVRFIIKFEDEPIDSRVGKGDVIRIFEKGNKQDFNNRIFDIEFNKGTTLEQVKLVTTDLGIDGDIYQDENTEFYYWRSSITESNQISNQYHTTVESDNRIETEYDSDPQIESSTQQQNNYHYSEDSNDISEPESELHSDDSAYTRTKKKVKSKEVIEPQDNIDDEQRKIQTNYQEIKMNGKRNLEPEFLVDADDLCKNHVLDIGEDSRLVKKSKIAIGSDSNNKLNKNNQSQRNLALLSDNEELICTNNYLQNKILNLENSNDNLTNQNQILTHQFQDQINELQNKNDKLTKLNNALELVTAKSLDKAQLYKNRNYEEFEN</sequence>
<evidence type="ECO:0000256" key="1">
    <source>
        <dbReference type="SAM" id="Coils"/>
    </source>
</evidence>
<organism evidence="3 4">
    <name type="scientific">Gigaspora rosea</name>
    <dbReference type="NCBI Taxonomy" id="44941"/>
    <lineage>
        <taxon>Eukaryota</taxon>
        <taxon>Fungi</taxon>
        <taxon>Fungi incertae sedis</taxon>
        <taxon>Mucoromycota</taxon>
        <taxon>Glomeromycotina</taxon>
        <taxon>Glomeromycetes</taxon>
        <taxon>Diversisporales</taxon>
        <taxon>Gigasporaceae</taxon>
        <taxon>Gigaspora</taxon>
    </lineage>
</organism>
<comment type="caution">
    <text evidence="3">The sequence shown here is derived from an EMBL/GenBank/DDBJ whole genome shotgun (WGS) entry which is preliminary data.</text>
</comment>
<dbReference type="SUPFAM" id="SSF52540">
    <property type="entry name" value="P-loop containing nucleoside triphosphate hydrolases"/>
    <property type="match status" value="1"/>
</dbReference>
<feature type="region of interest" description="Disordered" evidence="2">
    <location>
        <begin position="472"/>
        <end position="528"/>
    </location>
</feature>
<evidence type="ECO:0008006" key="5">
    <source>
        <dbReference type="Google" id="ProtNLM"/>
    </source>
</evidence>
<keyword evidence="1" id="KW-0175">Coiled coil</keyword>
<evidence type="ECO:0000313" key="3">
    <source>
        <dbReference type="EMBL" id="RIB13763.1"/>
    </source>
</evidence>
<dbReference type="EMBL" id="QKWP01000892">
    <property type="protein sequence ID" value="RIB13763.1"/>
    <property type="molecule type" value="Genomic_DNA"/>
</dbReference>
<evidence type="ECO:0000256" key="2">
    <source>
        <dbReference type="SAM" id="MobiDB-lite"/>
    </source>
</evidence>
<protein>
    <recommendedName>
        <fullName evidence="5">Helicase superfamily 3 single-stranded DNA/RNA virus domain-containing protein</fullName>
    </recommendedName>
</protein>